<proteinExistence type="inferred from homology"/>
<evidence type="ECO:0000256" key="4">
    <source>
        <dbReference type="ARBA" id="ARBA00023125"/>
    </source>
</evidence>
<name>A0ABX5DVA2_9BACI</name>
<keyword evidence="4" id="KW-0238">DNA-binding</keyword>
<feature type="region of interest" description="Disordered" evidence="7">
    <location>
        <begin position="381"/>
        <end position="410"/>
    </location>
</feature>
<dbReference type="EMBL" id="PVRR01000002">
    <property type="protein sequence ID" value="PRT40860.1"/>
    <property type="molecule type" value="Genomic_DNA"/>
</dbReference>
<dbReference type="PANTHER" id="PTHR22683">
    <property type="entry name" value="SPORULATION PROTEIN RELATED"/>
    <property type="match status" value="1"/>
</dbReference>
<evidence type="ECO:0000256" key="2">
    <source>
        <dbReference type="ARBA" id="ARBA00022741"/>
    </source>
</evidence>
<feature type="coiled-coil region" evidence="6">
    <location>
        <begin position="474"/>
        <end position="578"/>
    </location>
</feature>
<dbReference type="SMART" id="SM00843">
    <property type="entry name" value="Ftsk_gamma"/>
    <property type="match status" value="1"/>
</dbReference>
<evidence type="ECO:0000256" key="5">
    <source>
        <dbReference type="PROSITE-ProRule" id="PRU00289"/>
    </source>
</evidence>
<dbReference type="InterPro" id="IPR050206">
    <property type="entry name" value="FtsK/SpoIIIE/SftA"/>
</dbReference>
<dbReference type="SUPFAM" id="SSF52540">
    <property type="entry name" value="P-loop containing nucleoside triphosphate hydrolases"/>
    <property type="match status" value="1"/>
</dbReference>
<evidence type="ECO:0000313" key="9">
    <source>
        <dbReference type="EMBL" id="PRT40860.1"/>
    </source>
</evidence>
<feature type="region of interest" description="Disordered" evidence="7">
    <location>
        <begin position="196"/>
        <end position="226"/>
    </location>
</feature>
<dbReference type="Gene3D" id="3.40.50.300">
    <property type="entry name" value="P-loop containing nucleotide triphosphate hydrolases"/>
    <property type="match status" value="1"/>
</dbReference>
<feature type="compositionally biased region" description="Polar residues" evidence="7">
    <location>
        <begin position="196"/>
        <end position="209"/>
    </location>
</feature>
<keyword evidence="6" id="KW-0175">Coiled coil</keyword>
<dbReference type="PROSITE" id="PS50901">
    <property type="entry name" value="FTSK"/>
    <property type="match status" value="1"/>
</dbReference>
<feature type="region of interest" description="Disordered" evidence="7">
    <location>
        <begin position="440"/>
        <end position="466"/>
    </location>
</feature>
<comment type="caution">
    <text evidence="9">The sequence shown here is derived from an EMBL/GenBank/DDBJ whole genome shotgun (WGS) entry which is preliminary data.</text>
</comment>
<protein>
    <submittedName>
        <fullName evidence="9">DNA translocase FtsK</fullName>
    </submittedName>
</protein>
<dbReference type="Pfam" id="PF09397">
    <property type="entry name" value="FtsK_gamma"/>
    <property type="match status" value="1"/>
</dbReference>
<evidence type="ECO:0000256" key="6">
    <source>
        <dbReference type="SAM" id="Coils"/>
    </source>
</evidence>
<evidence type="ECO:0000259" key="8">
    <source>
        <dbReference type="PROSITE" id="PS50901"/>
    </source>
</evidence>
<dbReference type="InterPro" id="IPR018541">
    <property type="entry name" value="Ftsk_gamma"/>
</dbReference>
<evidence type="ECO:0000256" key="1">
    <source>
        <dbReference type="ARBA" id="ARBA00006474"/>
    </source>
</evidence>
<keyword evidence="3 5" id="KW-0067">ATP-binding</keyword>
<evidence type="ECO:0000256" key="7">
    <source>
        <dbReference type="SAM" id="MobiDB-lite"/>
    </source>
</evidence>
<dbReference type="RefSeq" id="WP_106101565.1">
    <property type="nucleotide sequence ID" value="NZ_PVRR01000002.1"/>
</dbReference>
<feature type="binding site" evidence="5">
    <location>
        <begin position="1158"/>
        <end position="1165"/>
    </location>
    <ligand>
        <name>ATP</name>
        <dbReference type="ChEBI" id="CHEBI:30616"/>
    </ligand>
</feature>
<feature type="compositionally biased region" description="Basic and acidic residues" evidence="7">
    <location>
        <begin position="297"/>
        <end position="313"/>
    </location>
</feature>
<feature type="domain" description="FtsK" evidence="8">
    <location>
        <begin position="1141"/>
        <end position="1333"/>
    </location>
</feature>
<sequence length="1477" mass="165797">MLDWMKKLFNKEEEQTAINKEVPKQIESQSKIPRVNHYTEAREAQMASRNAGKCRFPLVPDNGFDEEDVIATGHFEEQPVQVVTYENQPTQRGIKVERSRRQYVEQVVSTYEEPEVQYEPEREPVVKKASAPSQESNRRPFRPTEMISPIYGYNRPSVEKKVEKQEEEKEREDLEISVEGKSVVDAWLEKKGYTLSDFSEGQATTSSSHEGVDQRDQQSKKEEKSVVDQWLEKNGYEIERQEPIVEKEVVQEISAQQAVPAGEVPHQTIAERMEDAKQESDVVAKNILQTELVDSKVEHEDTILSEETKRNTEIEQPTIEVEKQAPEESVIVKAEEKLEETIVVEIQEEVEAIAEAEAPEELEVIAEAEAPEELEVIAETKESEEVEVITETEAPEEAEVIAETEESEELEVIAETEVPEEVEVIAETEVPEEVEVIAETKESEEVEVITETEAQEEAEVITETEAQEEAEVIAETEESEEVEVIAEAEELEKVEVIAEAEELEEVEVIAEAEELEEVEVIAEAEELEEVEVIAEAEELEEVEVIAEAEELEEVEVIAEAEELEEVEVIAEAEELEKVEVIAETEAPEEAEPVALEETQQEMVLNEAIEQTNEFIHVAEAEEQAKKDVQSFADVLIAEEQRVVEEAPIAEGQQVVEEAPIAEEQRVVEEARIAEEQQVVEEARIAEEQPVVEEARIAEEQQVVEEAPIAEEQRVVEEVPVAEEQQVVEEVPVAEEQQVVEETPVAEEQQVVEEVPVAEEQQVVEEAAIAEAQQVVEEAVIAEEQPVVEETPVAEAQPVVQKEEPKREKKRHVPFNVVMLKQDRTRLMERHAARANAMQSSMSERVENKPVQQVEEKPVQQVVVEPQVEEKPMQQVVEEKPVQQEVVEPQVEEKPVQQEVVEPQVEEKPVQQEVVEPQVEEKPVQQEVVEPQVEEKPVQQEVVEPQVEEKPVQQEVVEPQVEEKSMQQVVVEQVQKPTSSTEVQEKAYVVNQRENDMRNVLQTPPTYAIPPLTLLSIPQQAALDNTEWLDEQKELLDTTFNNFHVGAHVINVSQGPAVTRFEVQPDPGVKVNKITNLSDDIKLSLAAKDIRIEAPIPGKSAIGIEVPNKESKPVFLREILRSPVFTKSESPLTVALGLDISGDPIVTDIRKMPHGLIAGATGSGKSVCINAILTSILYKAKPHEVKLMLIDPKMVELAPYNSVPHLVAPVITDVKAATAALKWAVEEMERRYELFAHAGARDLTRYNTIVSGREIPGETLPYIVIVIDELADLMMVAPGDVEEAICRIAQKARACGIHLLVATQRPSVDVITGLIKSNIPTRIAFTVSSQVDSRTIIDIGGAEKLLGRGDMLFLGNGTSKPVRVQGVYVSDDEIEKTVDHVRKQMKPNYLFKQEDLLAKTEQAESEDELFFDACQFVVEQGGASTSSVQRKFRIGYNRAARLIEEMESQGIISEGRGTKPRDVLISEDEFAAMQETNV</sequence>
<feature type="compositionally biased region" description="Acidic residues" evidence="7">
    <location>
        <begin position="444"/>
        <end position="466"/>
    </location>
</feature>
<keyword evidence="2 5" id="KW-0547">Nucleotide-binding</keyword>
<organism evidence="9 10">
    <name type="scientific">Bacillus wiedmannii</name>
    <dbReference type="NCBI Taxonomy" id="1890302"/>
    <lineage>
        <taxon>Bacteria</taxon>
        <taxon>Bacillati</taxon>
        <taxon>Bacillota</taxon>
        <taxon>Bacilli</taxon>
        <taxon>Bacillales</taxon>
        <taxon>Bacillaceae</taxon>
        <taxon>Bacillus</taxon>
        <taxon>Bacillus cereus group</taxon>
    </lineage>
</organism>
<comment type="similarity">
    <text evidence="1">Belongs to the FtsK/SpoIIIE/SftA family.</text>
</comment>
<accession>A0ABX5DVA2</accession>
<reference evidence="9 10" key="1">
    <citation type="submission" date="2018-03" db="EMBL/GenBank/DDBJ databases">
        <title>Genotypic and phenotypic analysis of antagonistic Bacillus spp. isolated from rhizosphere soil of plants in Tibet.</title>
        <authorList>
            <person name="Borriss R."/>
            <person name="Lasch P."/>
            <person name="Wu L."/>
            <person name="Wu H."/>
            <person name="Gao X."/>
        </authorList>
    </citation>
    <scope>NUCLEOTIDE SEQUENCE [LARGE SCALE GENOMIC DNA]</scope>
    <source>
        <strain evidence="9 10">NMSW16</strain>
    </source>
</reference>
<feature type="region of interest" description="Disordered" evidence="7">
    <location>
        <begin position="113"/>
        <end position="152"/>
    </location>
</feature>
<dbReference type="InterPro" id="IPR036390">
    <property type="entry name" value="WH_DNA-bd_sf"/>
</dbReference>
<evidence type="ECO:0000313" key="10">
    <source>
        <dbReference type="Proteomes" id="UP000239236"/>
    </source>
</evidence>
<dbReference type="Pfam" id="PF01580">
    <property type="entry name" value="FtsK_SpoIIIE"/>
    <property type="match status" value="1"/>
</dbReference>
<keyword evidence="10" id="KW-1185">Reference proteome</keyword>
<evidence type="ECO:0000256" key="3">
    <source>
        <dbReference type="ARBA" id="ARBA00022840"/>
    </source>
</evidence>
<dbReference type="InterPro" id="IPR002543">
    <property type="entry name" value="FtsK_dom"/>
</dbReference>
<feature type="compositionally biased region" description="Acidic residues" evidence="7">
    <location>
        <begin position="384"/>
        <end position="410"/>
    </location>
</feature>
<dbReference type="InterPro" id="IPR041027">
    <property type="entry name" value="FtsK_alpha"/>
</dbReference>
<dbReference type="SUPFAM" id="SSF46785">
    <property type="entry name" value="Winged helix' DNA-binding domain"/>
    <property type="match status" value="1"/>
</dbReference>
<dbReference type="PANTHER" id="PTHR22683:SF42">
    <property type="entry name" value="DNA TRANSLOCASE SFTA"/>
    <property type="match status" value="1"/>
</dbReference>
<feature type="compositionally biased region" description="Basic and acidic residues" evidence="7">
    <location>
        <begin position="210"/>
        <end position="226"/>
    </location>
</feature>
<dbReference type="InterPro" id="IPR036388">
    <property type="entry name" value="WH-like_DNA-bd_sf"/>
</dbReference>
<feature type="region of interest" description="Disordered" evidence="7">
    <location>
        <begin position="297"/>
        <end position="322"/>
    </location>
</feature>
<dbReference type="Pfam" id="PF17854">
    <property type="entry name" value="FtsK_alpha"/>
    <property type="match status" value="1"/>
</dbReference>
<dbReference type="Gene3D" id="1.10.10.10">
    <property type="entry name" value="Winged helix-like DNA-binding domain superfamily/Winged helix DNA-binding domain"/>
    <property type="match status" value="1"/>
</dbReference>
<dbReference type="InterPro" id="IPR027417">
    <property type="entry name" value="P-loop_NTPase"/>
</dbReference>
<dbReference type="Gene3D" id="3.30.980.40">
    <property type="match status" value="1"/>
</dbReference>
<gene>
    <name evidence="9" type="ORF">C6357_07315</name>
</gene>
<dbReference type="Proteomes" id="UP000239236">
    <property type="component" value="Unassembled WGS sequence"/>
</dbReference>